<name>A0AAE0QX66_9TELE</name>
<proteinExistence type="predicted"/>
<keyword evidence="1 6" id="KW-0245">EGF-like domain</keyword>
<dbReference type="PROSITE" id="PS00022">
    <property type="entry name" value="EGF_1"/>
    <property type="match status" value="1"/>
</dbReference>
<keyword evidence="11" id="KW-1185">Reference proteome</keyword>
<sequence length="709" mass="86452">MAPRFIRVLKLLHHNKVAVQGGRPFDVAVFEDTLWFSNWEDNHIYHLDKRTGSDVKRLSVDSVQPASLVIVHPLIKPGSGDGEWSDQVKNKSLNDESSPLSQSSEREPFTEKMVSDQDECFSLRCDVNAQCVLEDGVSVCRCLSGFTGDGELCMDVDECRLNLHSCDEKAVCVNSLGGYECRCRVGHTGTGFSCSGWRFKSDLFYLAVERSSASRPSSETPPQVTTPWQRGVVVEICPSTHDSYCLNNAVCFYFPEMETFACNCVPGYMGERCQYSDLEWWDLQQVEEEKRRNTTIAVCITVVILLLSITATITYCYRYHRYHEYYYRYHGYHGYYYSYTVLLQYHSTTTGTTGTATGTTGTTTANHGYCYRYHEYYYRYHGYCYRYHMYYYSYHGYCYRYHGYGYRYHMYYYSYHGYCYSYHGYYYRYHGYYYRYHGYCYRYHEYYYSYHGYCYRYHEYYYRYHGYCYRYHMYYYSYHGYCYRYHGYGYRYHMYYYSYHEYCYSYQGYYYRYHRYCYRYHMYYYSYHGYCYRYHRYCYRYHGYYYSYHGYCYSYHGYYYRYHGYCYRYHMYYYSYHGYCYRYHRYCYRYHGYYYRYHGYCYRYHMYYYSYHGYYYRYHRRCTGRRAAVDMVSETSVCEDSVTESPSIVPQFYVLLERMVCNPEKMIPIVGSQRGGVCPCCSPETGESVVSEDTETQKTLVNLVDGLTE</sequence>
<dbReference type="InterPro" id="IPR009030">
    <property type="entry name" value="Growth_fac_rcpt_cys_sf"/>
</dbReference>
<dbReference type="SUPFAM" id="SSF63825">
    <property type="entry name" value="YWTD domain"/>
    <property type="match status" value="1"/>
</dbReference>
<dbReference type="InterPro" id="IPR001881">
    <property type="entry name" value="EGF-like_Ca-bd_dom"/>
</dbReference>
<keyword evidence="5" id="KW-0325">Glycoprotein</keyword>
<comment type="caution">
    <text evidence="6">Lacks conserved residue(s) required for the propagation of feature annotation.</text>
</comment>
<protein>
    <recommendedName>
        <fullName evidence="9">EGF-like domain-containing protein</fullName>
    </recommendedName>
</protein>
<keyword evidence="3" id="KW-0677">Repeat</keyword>
<evidence type="ECO:0000256" key="7">
    <source>
        <dbReference type="SAM" id="MobiDB-lite"/>
    </source>
</evidence>
<feature type="domain" description="EGF-like" evidence="9">
    <location>
        <begin position="155"/>
        <end position="193"/>
    </location>
</feature>
<dbReference type="Proteomes" id="UP001274896">
    <property type="component" value="Unassembled WGS sequence"/>
</dbReference>
<evidence type="ECO:0000256" key="1">
    <source>
        <dbReference type="ARBA" id="ARBA00022536"/>
    </source>
</evidence>
<feature type="disulfide bond" evidence="6">
    <location>
        <begin position="245"/>
        <end position="262"/>
    </location>
</feature>
<dbReference type="Gene3D" id="2.120.10.30">
    <property type="entry name" value="TolB, C-terminal domain"/>
    <property type="match status" value="1"/>
</dbReference>
<dbReference type="SMART" id="SM00179">
    <property type="entry name" value="EGF_CA"/>
    <property type="match status" value="2"/>
</dbReference>
<dbReference type="InterPro" id="IPR049883">
    <property type="entry name" value="NOTCH1_EGF-like"/>
</dbReference>
<dbReference type="InterPro" id="IPR018097">
    <property type="entry name" value="EGF_Ca-bd_CS"/>
</dbReference>
<dbReference type="PROSITE" id="PS01186">
    <property type="entry name" value="EGF_2"/>
    <property type="match status" value="2"/>
</dbReference>
<evidence type="ECO:0000256" key="5">
    <source>
        <dbReference type="ARBA" id="ARBA00023180"/>
    </source>
</evidence>
<dbReference type="PROSITE" id="PS01187">
    <property type="entry name" value="EGF_CA"/>
    <property type="match status" value="1"/>
</dbReference>
<evidence type="ECO:0000313" key="11">
    <source>
        <dbReference type="Proteomes" id="UP001274896"/>
    </source>
</evidence>
<dbReference type="InterPro" id="IPR024731">
    <property type="entry name" value="NELL2-like_EGF"/>
</dbReference>
<feature type="domain" description="EGF-like" evidence="9">
    <location>
        <begin position="233"/>
        <end position="274"/>
    </location>
</feature>
<dbReference type="CDD" id="cd00054">
    <property type="entry name" value="EGF_CA"/>
    <property type="match status" value="1"/>
</dbReference>
<keyword evidence="8" id="KW-0812">Transmembrane</keyword>
<dbReference type="GO" id="GO:0005509">
    <property type="term" value="F:calcium ion binding"/>
    <property type="evidence" value="ECO:0007669"/>
    <property type="project" value="InterPro"/>
</dbReference>
<evidence type="ECO:0000259" key="9">
    <source>
        <dbReference type="PROSITE" id="PS50026"/>
    </source>
</evidence>
<dbReference type="GO" id="GO:0008201">
    <property type="term" value="F:heparin binding"/>
    <property type="evidence" value="ECO:0007669"/>
    <property type="project" value="TreeGrafter"/>
</dbReference>
<evidence type="ECO:0000256" key="4">
    <source>
        <dbReference type="ARBA" id="ARBA00023157"/>
    </source>
</evidence>
<accession>A0AAE0QX66</accession>
<feature type="transmembrane region" description="Helical" evidence="8">
    <location>
        <begin position="295"/>
        <end position="317"/>
    </location>
</feature>
<dbReference type="InterPro" id="IPR011042">
    <property type="entry name" value="6-blade_b-propeller_TolB-like"/>
</dbReference>
<comment type="caution">
    <text evidence="10">The sequence shown here is derived from an EMBL/GenBank/DDBJ whole genome shotgun (WGS) entry which is preliminary data.</text>
</comment>
<dbReference type="PANTHER" id="PTHR24042:SF5">
    <property type="entry name" value="EGF-LIKE CALCIUM-BINDING DOMAIN-CONTAINING PROTEIN"/>
    <property type="match status" value="1"/>
</dbReference>
<dbReference type="SUPFAM" id="SSF57196">
    <property type="entry name" value="EGF/Laminin"/>
    <property type="match status" value="1"/>
</dbReference>
<evidence type="ECO:0000256" key="6">
    <source>
        <dbReference type="PROSITE-ProRule" id="PRU00076"/>
    </source>
</evidence>
<dbReference type="InterPro" id="IPR000742">
    <property type="entry name" value="EGF"/>
</dbReference>
<evidence type="ECO:0000313" key="10">
    <source>
        <dbReference type="EMBL" id="KAK3535375.1"/>
    </source>
</evidence>
<organism evidence="10 11">
    <name type="scientific">Hemibagrus guttatus</name>
    <dbReference type="NCBI Taxonomy" id="175788"/>
    <lineage>
        <taxon>Eukaryota</taxon>
        <taxon>Metazoa</taxon>
        <taxon>Chordata</taxon>
        <taxon>Craniata</taxon>
        <taxon>Vertebrata</taxon>
        <taxon>Euteleostomi</taxon>
        <taxon>Actinopterygii</taxon>
        <taxon>Neopterygii</taxon>
        <taxon>Teleostei</taxon>
        <taxon>Ostariophysi</taxon>
        <taxon>Siluriformes</taxon>
        <taxon>Bagridae</taxon>
        <taxon>Hemibagrus</taxon>
    </lineage>
</organism>
<dbReference type="SMART" id="SM00181">
    <property type="entry name" value="EGF"/>
    <property type="match status" value="3"/>
</dbReference>
<gene>
    <name evidence="10" type="ORF">QTP70_011275</name>
</gene>
<dbReference type="InterPro" id="IPR051586">
    <property type="entry name" value="PKC-binding_NELL"/>
</dbReference>
<dbReference type="Pfam" id="PF12947">
    <property type="entry name" value="EGF_3"/>
    <property type="match status" value="1"/>
</dbReference>
<dbReference type="GO" id="GO:0005615">
    <property type="term" value="C:extracellular space"/>
    <property type="evidence" value="ECO:0007669"/>
    <property type="project" value="TreeGrafter"/>
</dbReference>
<evidence type="ECO:0000256" key="8">
    <source>
        <dbReference type="SAM" id="Phobius"/>
    </source>
</evidence>
<dbReference type="GO" id="GO:0030855">
    <property type="term" value="P:epithelial cell differentiation"/>
    <property type="evidence" value="ECO:0007669"/>
    <property type="project" value="UniProtKB-ARBA"/>
</dbReference>
<keyword evidence="8" id="KW-0472">Membrane</keyword>
<dbReference type="FunFam" id="2.10.25.10:FF:000038">
    <property type="entry name" value="Fibrillin 2"/>
    <property type="match status" value="1"/>
</dbReference>
<evidence type="ECO:0000256" key="2">
    <source>
        <dbReference type="ARBA" id="ARBA00022729"/>
    </source>
</evidence>
<dbReference type="PROSITE" id="PS50026">
    <property type="entry name" value="EGF_3"/>
    <property type="match status" value="3"/>
</dbReference>
<reference evidence="10" key="1">
    <citation type="submission" date="2023-06" db="EMBL/GenBank/DDBJ databases">
        <title>Male Hemibagrus guttatus genome.</title>
        <authorList>
            <person name="Bian C."/>
        </authorList>
    </citation>
    <scope>NUCLEOTIDE SEQUENCE</scope>
    <source>
        <strain evidence="10">Male_cb2023</strain>
        <tissue evidence="10">Muscle</tissue>
    </source>
</reference>
<evidence type="ECO:0000256" key="3">
    <source>
        <dbReference type="ARBA" id="ARBA00022737"/>
    </source>
</evidence>
<dbReference type="SUPFAM" id="SSF57184">
    <property type="entry name" value="Growth factor receptor domain"/>
    <property type="match status" value="1"/>
</dbReference>
<keyword evidence="4 6" id="KW-1015">Disulfide bond</keyword>
<dbReference type="InterPro" id="IPR000152">
    <property type="entry name" value="EGF-type_Asp/Asn_hydroxyl_site"/>
</dbReference>
<dbReference type="EMBL" id="JAUCMX010000009">
    <property type="protein sequence ID" value="KAK3535375.1"/>
    <property type="molecule type" value="Genomic_DNA"/>
</dbReference>
<keyword evidence="2" id="KW-0732">Signal</keyword>
<dbReference type="Pfam" id="PF07645">
    <property type="entry name" value="EGF_CA"/>
    <property type="match status" value="1"/>
</dbReference>
<feature type="region of interest" description="Disordered" evidence="7">
    <location>
        <begin position="80"/>
        <end position="109"/>
    </location>
</feature>
<feature type="domain" description="EGF-like" evidence="9">
    <location>
        <begin position="116"/>
        <end position="154"/>
    </location>
</feature>
<dbReference type="Gene3D" id="2.10.25.10">
    <property type="entry name" value="Laminin"/>
    <property type="match status" value="3"/>
</dbReference>
<dbReference type="AlphaFoldDB" id="A0AAE0QX66"/>
<feature type="disulfide bond" evidence="6">
    <location>
        <begin position="264"/>
        <end position="273"/>
    </location>
</feature>
<dbReference type="PROSITE" id="PS00010">
    <property type="entry name" value="ASX_HYDROXYL"/>
    <property type="match status" value="1"/>
</dbReference>
<dbReference type="PANTHER" id="PTHR24042">
    <property type="entry name" value="NEL HOMOLOG"/>
    <property type="match status" value="1"/>
</dbReference>
<keyword evidence="8" id="KW-1133">Transmembrane helix</keyword>